<feature type="region of interest" description="Disordered" evidence="7">
    <location>
        <begin position="1"/>
        <end position="205"/>
    </location>
</feature>
<dbReference type="CDD" id="cd11421">
    <property type="entry name" value="bHLH_TS_ATOH8"/>
    <property type="match status" value="1"/>
</dbReference>
<dbReference type="InterPro" id="IPR050359">
    <property type="entry name" value="bHLH_transcription_factors"/>
</dbReference>
<keyword evidence="4" id="KW-0238">DNA-binding</keyword>
<proteinExistence type="predicted"/>
<dbReference type="SUPFAM" id="SSF47459">
    <property type="entry name" value="HLH, helix-loop-helix DNA-binding domain"/>
    <property type="match status" value="1"/>
</dbReference>
<keyword evidence="9" id="KW-1185">Reference proteome</keyword>
<dbReference type="PANTHER" id="PTHR19290">
    <property type="entry name" value="BASIC HELIX-LOOP-HELIX PROTEIN NEUROGENIN-RELATED"/>
    <property type="match status" value="1"/>
</dbReference>
<dbReference type="InterPro" id="IPR011598">
    <property type="entry name" value="bHLH_dom"/>
</dbReference>
<dbReference type="GO" id="GO:0009653">
    <property type="term" value="P:anatomical structure morphogenesis"/>
    <property type="evidence" value="ECO:0007669"/>
    <property type="project" value="TreeGrafter"/>
</dbReference>
<feature type="compositionally biased region" description="Basic and acidic residues" evidence="7">
    <location>
        <begin position="62"/>
        <end position="72"/>
    </location>
</feature>
<reference evidence="8" key="1">
    <citation type="submission" date="2022-03" db="EMBL/GenBank/DDBJ databases">
        <authorList>
            <person name="Martin C."/>
        </authorList>
    </citation>
    <scope>NUCLEOTIDE SEQUENCE</scope>
</reference>
<evidence type="ECO:0000256" key="3">
    <source>
        <dbReference type="ARBA" id="ARBA00023015"/>
    </source>
</evidence>
<evidence type="ECO:0000313" key="9">
    <source>
        <dbReference type="Proteomes" id="UP000749559"/>
    </source>
</evidence>
<dbReference type="InterPro" id="IPR036638">
    <property type="entry name" value="HLH_DNA-bd_sf"/>
</dbReference>
<dbReference type="GO" id="GO:0046983">
    <property type="term" value="F:protein dimerization activity"/>
    <property type="evidence" value="ECO:0007669"/>
    <property type="project" value="InterPro"/>
</dbReference>
<organism evidence="8 9">
    <name type="scientific">Owenia fusiformis</name>
    <name type="common">Polychaete worm</name>
    <dbReference type="NCBI Taxonomy" id="6347"/>
    <lineage>
        <taxon>Eukaryota</taxon>
        <taxon>Metazoa</taxon>
        <taxon>Spiralia</taxon>
        <taxon>Lophotrochozoa</taxon>
        <taxon>Annelida</taxon>
        <taxon>Polychaeta</taxon>
        <taxon>Sedentaria</taxon>
        <taxon>Canalipalpata</taxon>
        <taxon>Sabellida</taxon>
        <taxon>Oweniida</taxon>
        <taxon>Oweniidae</taxon>
        <taxon>Owenia</taxon>
    </lineage>
</organism>
<protein>
    <submittedName>
        <fullName evidence="8">Uncharacterized protein</fullName>
    </submittedName>
</protein>
<feature type="compositionally biased region" description="Polar residues" evidence="7">
    <location>
        <begin position="1"/>
        <end position="12"/>
    </location>
</feature>
<accession>A0A8J1U5U3</accession>
<dbReference type="EMBL" id="CAIIXF020000009">
    <property type="protein sequence ID" value="CAH1795411.1"/>
    <property type="molecule type" value="Genomic_DNA"/>
</dbReference>
<keyword evidence="3" id="KW-0805">Transcription regulation</keyword>
<dbReference type="GO" id="GO:0045944">
    <property type="term" value="P:positive regulation of transcription by RNA polymerase II"/>
    <property type="evidence" value="ECO:0007669"/>
    <property type="project" value="TreeGrafter"/>
</dbReference>
<evidence type="ECO:0000256" key="1">
    <source>
        <dbReference type="ARBA" id="ARBA00004324"/>
    </source>
</evidence>
<evidence type="ECO:0000256" key="4">
    <source>
        <dbReference type="ARBA" id="ARBA00023125"/>
    </source>
</evidence>
<dbReference type="Pfam" id="PF00010">
    <property type="entry name" value="HLH"/>
    <property type="match status" value="1"/>
</dbReference>
<dbReference type="Gene3D" id="4.10.280.10">
    <property type="entry name" value="Helix-loop-helix DNA-binding domain"/>
    <property type="match status" value="1"/>
</dbReference>
<dbReference type="SMART" id="SM00353">
    <property type="entry name" value="HLH"/>
    <property type="match status" value="1"/>
</dbReference>
<evidence type="ECO:0000256" key="7">
    <source>
        <dbReference type="SAM" id="MobiDB-lite"/>
    </source>
</evidence>
<keyword evidence="5" id="KW-0804">Transcription</keyword>
<comment type="caution">
    <text evidence="8">The sequence shown here is derived from an EMBL/GenBank/DDBJ whole genome shotgun (WGS) entry which is preliminary data.</text>
</comment>
<feature type="compositionally biased region" description="Basic residues" evidence="7">
    <location>
        <begin position="51"/>
        <end position="61"/>
    </location>
</feature>
<feature type="compositionally biased region" description="Low complexity" evidence="7">
    <location>
        <begin position="75"/>
        <end position="84"/>
    </location>
</feature>
<comment type="subcellular location">
    <subcellularLocation>
        <location evidence="2">Cytoplasm</location>
    </subcellularLocation>
    <subcellularLocation>
        <location evidence="1">Nucleus speckle</location>
    </subcellularLocation>
</comment>
<gene>
    <name evidence="8" type="ORF">OFUS_LOCUS19956</name>
</gene>
<dbReference type="GO" id="GO:0003700">
    <property type="term" value="F:DNA-binding transcription factor activity"/>
    <property type="evidence" value="ECO:0007669"/>
    <property type="project" value="InterPro"/>
</dbReference>
<feature type="compositionally biased region" description="Basic and acidic residues" evidence="7">
    <location>
        <begin position="91"/>
        <end position="105"/>
    </location>
</feature>
<dbReference type="PROSITE" id="PS50888">
    <property type="entry name" value="BHLH"/>
    <property type="match status" value="1"/>
</dbReference>
<keyword evidence="6" id="KW-0539">Nucleus</keyword>
<dbReference type="GO" id="GO:0016607">
    <property type="term" value="C:nuclear speck"/>
    <property type="evidence" value="ECO:0007669"/>
    <property type="project" value="UniProtKB-SubCell"/>
</dbReference>
<evidence type="ECO:0000313" key="8">
    <source>
        <dbReference type="EMBL" id="CAH1795411.1"/>
    </source>
</evidence>
<feature type="compositionally biased region" description="Low complexity" evidence="7">
    <location>
        <begin position="171"/>
        <end position="184"/>
    </location>
</feature>
<evidence type="ECO:0000256" key="6">
    <source>
        <dbReference type="ARBA" id="ARBA00023242"/>
    </source>
</evidence>
<dbReference type="GO" id="GO:0070888">
    <property type="term" value="F:E-box binding"/>
    <property type="evidence" value="ECO:0007669"/>
    <property type="project" value="TreeGrafter"/>
</dbReference>
<dbReference type="InterPro" id="IPR032660">
    <property type="entry name" value="ATOH8_bHLH"/>
</dbReference>
<dbReference type="Proteomes" id="UP000749559">
    <property type="component" value="Unassembled WGS sequence"/>
</dbReference>
<evidence type="ECO:0000256" key="2">
    <source>
        <dbReference type="ARBA" id="ARBA00004496"/>
    </source>
</evidence>
<sequence>MAEGNSDTCQIQRVSSPSRGPPVPDFGGSLASQPLCIKVEPGTIKSEHETRKNKRKMSSPRRRTDFSIKRFCPESPASSTSDAGGSTGEADYEHVNRDGEDRPDPTRGSLYSSPDTSQDEPVNMTVSRKKQDEPHTQRRYIPTIPENFRVPVPHPQSFYSGMGPYTTPRFGYPGSEGPSPRPGSANSSFEDDGDGRGKRGRKNYKNMTRERRVEANARERSRVHTISAAFDSLRRAVPSYSYNQKLSKLAILRIACSYILALARLADLDYSHDQSRESFADCVDSCTNTIQTEGRVRRRH</sequence>
<dbReference type="PANTHER" id="PTHR19290:SF102">
    <property type="entry name" value="TRANSCRIPTION FACTOR ATOH8"/>
    <property type="match status" value="1"/>
</dbReference>
<dbReference type="AlphaFoldDB" id="A0A8J1U5U3"/>
<dbReference type="FunFam" id="4.10.280.10:FF:000052">
    <property type="entry name" value="Protein atonal homolog 8"/>
    <property type="match status" value="1"/>
</dbReference>
<dbReference type="OrthoDB" id="10001938at2759"/>
<feature type="compositionally biased region" description="Polar residues" evidence="7">
    <location>
        <begin position="109"/>
        <end position="126"/>
    </location>
</feature>
<dbReference type="GO" id="GO:0005737">
    <property type="term" value="C:cytoplasm"/>
    <property type="evidence" value="ECO:0007669"/>
    <property type="project" value="UniProtKB-SubCell"/>
</dbReference>
<evidence type="ECO:0000256" key="5">
    <source>
        <dbReference type="ARBA" id="ARBA00023163"/>
    </source>
</evidence>
<name>A0A8J1U5U3_OWEFU</name>